<dbReference type="VEuPathDB" id="MicrosporidiaDB:VICG_01861"/>
<protein>
    <submittedName>
        <fullName evidence="2">Uncharacterized protein</fullName>
    </submittedName>
</protein>
<evidence type="ECO:0000256" key="1">
    <source>
        <dbReference type="SAM" id="MobiDB-lite"/>
    </source>
</evidence>
<dbReference type="AlphaFoldDB" id="L2GJM1"/>
<accession>L2GJM1</accession>
<evidence type="ECO:0000313" key="3">
    <source>
        <dbReference type="Proteomes" id="UP000011082"/>
    </source>
</evidence>
<keyword evidence="3" id="KW-1185">Reference proteome</keyword>
<dbReference type="RefSeq" id="XP_007605306.1">
    <property type="nucleotide sequence ID" value="XM_007605244.1"/>
</dbReference>
<feature type="region of interest" description="Disordered" evidence="1">
    <location>
        <begin position="23"/>
        <end position="52"/>
    </location>
</feature>
<dbReference type="HOGENOM" id="CLU_1278495_0_0_1"/>
<dbReference type="InParanoid" id="L2GJM1"/>
<proteinExistence type="predicted"/>
<reference evidence="3" key="1">
    <citation type="submission" date="2011-05" db="EMBL/GenBank/DDBJ databases">
        <title>The genome sequence of Vittaforma corneae strain ATCC 50505.</title>
        <authorList>
            <consortium name="The Broad Institute Genome Sequencing Platform"/>
            <person name="Cuomo C."/>
            <person name="Didier E."/>
            <person name="Bowers L."/>
            <person name="Young S.K."/>
            <person name="Zeng Q."/>
            <person name="Gargeya S."/>
            <person name="Fitzgerald M."/>
            <person name="Haas B."/>
            <person name="Abouelleil A."/>
            <person name="Alvarado L."/>
            <person name="Arachchi H.M."/>
            <person name="Berlin A."/>
            <person name="Chapman S.B."/>
            <person name="Gearin G."/>
            <person name="Goldberg J."/>
            <person name="Griggs A."/>
            <person name="Gujja S."/>
            <person name="Hansen M."/>
            <person name="Heiman D."/>
            <person name="Howarth C."/>
            <person name="Larimer J."/>
            <person name="Lui A."/>
            <person name="MacDonald P.J.P."/>
            <person name="McCowen C."/>
            <person name="Montmayeur A."/>
            <person name="Murphy C."/>
            <person name="Neiman D."/>
            <person name="Pearson M."/>
            <person name="Priest M."/>
            <person name="Roberts A."/>
            <person name="Saif S."/>
            <person name="Shea T."/>
            <person name="Sisk P."/>
            <person name="Stolte C."/>
            <person name="Sykes S."/>
            <person name="Wortman J."/>
            <person name="Nusbaum C."/>
            <person name="Birren B."/>
        </authorList>
    </citation>
    <scope>NUCLEOTIDE SEQUENCE [LARGE SCALE GENOMIC DNA]</scope>
    <source>
        <strain evidence="3">ATCC 50505</strain>
    </source>
</reference>
<dbReference type="GeneID" id="19882571"/>
<feature type="compositionally biased region" description="Polar residues" evidence="1">
    <location>
        <begin position="23"/>
        <end position="44"/>
    </location>
</feature>
<evidence type="ECO:0000313" key="2">
    <source>
        <dbReference type="EMBL" id="ELA41068.1"/>
    </source>
</evidence>
<organism evidence="2 3">
    <name type="scientific">Vittaforma corneae (strain ATCC 50505)</name>
    <name type="common">Microsporidian parasite</name>
    <name type="synonym">Nosema corneum</name>
    <dbReference type="NCBI Taxonomy" id="993615"/>
    <lineage>
        <taxon>Eukaryota</taxon>
        <taxon>Fungi</taxon>
        <taxon>Fungi incertae sedis</taxon>
        <taxon>Microsporidia</taxon>
        <taxon>Nosematidae</taxon>
        <taxon>Vittaforma</taxon>
    </lineage>
</organism>
<sequence length="216" mass="24943">MSDVDKPSTINLSTSIEPTISSLSENIDSTNTSSSKTRFSTSLKPNDRNSRDFDSIINEYKQTSRTASDNDSWSSVIITYLRAKEDSDGYINSNDHSSLSEYSQIVPYAQSYKFRNDGESSKNELSQHSSCVRFTSSQVEFVDSTESITIKQHAICNKYNVLTHYRKAKVKEMIRISRKRTEKWKYNHDSRQNKHKSFEELDIIEEYEPGKEKRFG</sequence>
<dbReference type="EMBL" id="JH370150">
    <property type="protein sequence ID" value="ELA41068.1"/>
    <property type="molecule type" value="Genomic_DNA"/>
</dbReference>
<dbReference type="Proteomes" id="UP000011082">
    <property type="component" value="Unassembled WGS sequence"/>
</dbReference>
<name>L2GJM1_VITCO</name>
<gene>
    <name evidence="2" type="ORF">VICG_01861</name>
</gene>